<dbReference type="InterPro" id="IPR025736">
    <property type="entry name" value="PucR_C-HTH_dom"/>
</dbReference>
<comment type="similarity">
    <text evidence="1">Belongs to the CdaR family.</text>
</comment>
<dbReference type="PANTHER" id="PTHR33744:SF15">
    <property type="entry name" value="CARBOHYDRATE DIACID REGULATOR"/>
    <property type="match status" value="1"/>
</dbReference>
<dbReference type="RefSeq" id="WP_093538529.1">
    <property type="nucleotide sequence ID" value="NZ_FOXU01000011.1"/>
</dbReference>
<evidence type="ECO:0000313" key="4">
    <source>
        <dbReference type="Proteomes" id="UP000198734"/>
    </source>
</evidence>
<dbReference type="InterPro" id="IPR010523">
    <property type="entry name" value="XylR_N"/>
</dbReference>
<proteinExistence type="inferred from homology"/>
<dbReference type="Proteomes" id="UP000198734">
    <property type="component" value="Unassembled WGS sequence"/>
</dbReference>
<dbReference type="PANTHER" id="PTHR33744">
    <property type="entry name" value="CARBOHYDRATE DIACID REGULATOR"/>
    <property type="match status" value="1"/>
</dbReference>
<dbReference type="OrthoDB" id="154713at2"/>
<dbReference type="Gene3D" id="3.30.1380.20">
    <property type="entry name" value="Trafficking protein particle complex subunit 3"/>
    <property type="match status" value="1"/>
</dbReference>
<organism evidence="3 4">
    <name type="scientific">Psychrobacillus psychrotolerans</name>
    <dbReference type="NCBI Taxonomy" id="126156"/>
    <lineage>
        <taxon>Bacteria</taxon>
        <taxon>Bacillati</taxon>
        <taxon>Bacillota</taxon>
        <taxon>Bacilli</taxon>
        <taxon>Bacillales</taxon>
        <taxon>Bacillaceae</taxon>
        <taxon>Psychrobacillus</taxon>
    </lineage>
</organism>
<dbReference type="STRING" id="126156.SAMN05421670_0183"/>
<dbReference type="Pfam" id="PF02830">
    <property type="entry name" value="V4R"/>
    <property type="match status" value="1"/>
</dbReference>
<evidence type="ECO:0000313" key="3">
    <source>
        <dbReference type="EMBL" id="SFQ76237.1"/>
    </source>
</evidence>
<sequence length="607" mass="70339">MTLPTFDKELYTTSNSFGLLRKELIEHLGYDHAKTFLLRYGWNLGVAHAKEVDRMQLGLRKKLDSASSYHLNTGQITDLVTERVLHLDDHDNIKEIYAKGVWINSYEASEHLQHFGVSEKVACHTLAGYASGFTSYLTKKEIYIIEVTCRARGDAECAFEMKALEDWDKETQSYVIKMNHSRMIDELNTTYEQLYQEKRLTELVSIFHNNLTKGLTQGMKLEQLLETIYETLGTPVILQDLNLNSYMTAGITLEELDNLYDDFAKQVGQTRSGKLLLKPIEPEHPLQIDGQKHTRLVCPITVHHQVIGYIAFIYPTQTKELEFERDFIQRAATVCSLHYLNEKSSLEAIENMKAYFFEQLLQKQYTSKSSMNYRSYLMEIDLNQAFFIGNVKILKNNMQIKEQQILSKVIQTFTIYLEMHKIPIFITSFQDEIIFLMQKQPNTLEIAESIIKHLQRSFKIYDFRIGISRTIQDIEDIPEAHQQSIIALNIDKKQSIVLFENTSIISSIINSHNKASIVQLAKHELKAILELKEAKKVEFLKTLYIFLKNNGNLQQTMFDLSLSMSGLVYRIQKLEDLLNKNLRNSKDSFELMFCIEALEILGEVEIE</sequence>
<dbReference type="Pfam" id="PF13556">
    <property type="entry name" value="HTH_30"/>
    <property type="match status" value="1"/>
</dbReference>
<dbReference type="Gene3D" id="1.10.10.2840">
    <property type="entry name" value="PucR C-terminal helix-turn-helix domain"/>
    <property type="match status" value="1"/>
</dbReference>
<dbReference type="AlphaFoldDB" id="A0A1I6B613"/>
<evidence type="ECO:0000259" key="2">
    <source>
        <dbReference type="SMART" id="SM00989"/>
    </source>
</evidence>
<keyword evidence="4" id="KW-1185">Reference proteome</keyword>
<dbReference type="Pfam" id="PF06505">
    <property type="entry name" value="XylR_N"/>
    <property type="match status" value="1"/>
</dbReference>
<accession>A0A1I6B613</accession>
<feature type="domain" description="4-vinyl reductase 4VR" evidence="2">
    <location>
        <begin position="101"/>
        <end position="163"/>
    </location>
</feature>
<dbReference type="InterPro" id="IPR042070">
    <property type="entry name" value="PucR_C-HTH_sf"/>
</dbReference>
<dbReference type="InterPro" id="IPR004096">
    <property type="entry name" value="V4R"/>
</dbReference>
<dbReference type="InterPro" id="IPR051448">
    <property type="entry name" value="CdaR-like_regulators"/>
</dbReference>
<dbReference type="EMBL" id="FOXU01000011">
    <property type="protein sequence ID" value="SFQ76237.1"/>
    <property type="molecule type" value="Genomic_DNA"/>
</dbReference>
<gene>
    <name evidence="3" type="ORF">SAMN05421670_0183</name>
</gene>
<evidence type="ECO:0000256" key="1">
    <source>
        <dbReference type="ARBA" id="ARBA00006754"/>
    </source>
</evidence>
<dbReference type="InterPro" id="IPR041522">
    <property type="entry name" value="CdaR_GGDEF"/>
</dbReference>
<name>A0A1I6B613_9BACI</name>
<dbReference type="SMART" id="SM00989">
    <property type="entry name" value="V4R"/>
    <property type="match status" value="1"/>
</dbReference>
<reference evidence="4" key="1">
    <citation type="submission" date="2016-10" db="EMBL/GenBank/DDBJ databases">
        <authorList>
            <person name="Varghese N."/>
            <person name="Submissions S."/>
        </authorList>
    </citation>
    <scope>NUCLEOTIDE SEQUENCE [LARGE SCALE GENOMIC DNA]</scope>
    <source>
        <strain evidence="4">DSM 11706</strain>
    </source>
</reference>
<protein>
    <submittedName>
        <fullName evidence="3">PucR C-terminal helix-turn-helix domain-containing protein</fullName>
    </submittedName>
</protein>
<dbReference type="InterPro" id="IPR024096">
    <property type="entry name" value="NO_sig/Golgi_transp_ligand-bd"/>
</dbReference>
<dbReference type="SUPFAM" id="SSF111126">
    <property type="entry name" value="Ligand-binding domain in the NO signalling and Golgi transport"/>
    <property type="match status" value="1"/>
</dbReference>
<dbReference type="Pfam" id="PF17853">
    <property type="entry name" value="GGDEF_2"/>
    <property type="match status" value="1"/>
</dbReference>